<keyword evidence="7 8" id="KW-0460">Magnesium</keyword>
<evidence type="ECO:0000256" key="1">
    <source>
        <dbReference type="ARBA" id="ARBA00001033"/>
    </source>
</evidence>
<sequence length="256" mass="28768">MHPMLNITIRAARKAGNFIAKNYEKPDTFEANHKSKNDFLIQVNHEAERLIIEIIRKYYPQHTVISQKYGALLGTTHDIQWIIHSMDGIDNFINRIPHIAVSIAVRVKSHTEVAVVYDPIRNELFSATRGQGSQMNGYRLRCGIMKDLENTILAINFPLKQKQHFMNYMTLLSKLFVQSVDFRCTGSAALDLAYIAAGRVDGCFQIGLKQWDVTSGELLVREAGGLVTDFTGENNHLLSGNVVAGNPRVVKSMLNP</sequence>
<dbReference type="PANTHER" id="PTHR20854:SF4">
    <property type="entry name" value="INOSITOL-1-MONOPHOSPHATASE-RELATED"/>
    <property type="match status" value="1"/>
</dbReference>
<dbReference type="EMBL" id="CP008985">
    <property type="protein sequence ID" value="AIN46891.1"/>
    <property type="molecule type" value="Genomic_DNA"/>
</dbReference>
<organism evidence="10 11">
    <name type="scientific">Candidatus Palibaumannia cicadellinicola</name>
    <dbReference type="NCBI Taxonomy" id="186490"/>
    <lineage>
        <taxon>Bacteria</taxon>
        <taxon>Pseudomonadati</taxon>
        <taxon>Pseudomonadota</taxon>
        <taxon>Gammaproteobacteria</taxon>
        <taxon>Candidatus Palibaumannia</taxon>
    </lineage>
</organism>
<evidence type="ECO:0000256" key="4">
    <source>
        <dbReference type="ARBA" id="ARBA00022723"/>
    </source>
</evidence>
<dbReference type="Pfam" id="PF00459">
    <property type="entry name" value="Inositol_P"/>
    <property type="match status" value="1"/>
</dbReference>
<evidence type="ECO:0000256" key="9">
    <source>
        <dbReference type="RuleBase" id="RU364068"/>
    </source>
</evidence>
<reference evidence="10 11" key="1">
    <citation type="journal article" date="2014" name="MBio">
        <title>Differential genome evolution between companion symbionts in an insect-bacterial symbiosis.</title>
        <authorList>
            <person name="Bennett G.M."/>
            <person name="McCutcheon J.P."/>
            <person name="MacDonald B.R."/>
            <person name="Romanovicz D."/>
            <person name="Moran N.A."/>
        </authorList>
    </citation>
    <scope>NUCLEOTIDE SEQUENCE [LARGE SCALE GENOMIC DNA]</scope>
    <source>
        <strain evidence="10 11">BGSS</strain>
    </source>
</reference>
<evidence type="ECO:0000256" key="7">
    <source>
        <dbReference type="ARBA" id="ARBA00022842"/>
    </source>
</evidence>
<feature type="binding site" evidence="8">
    <location>
        <position position="212"/>
    </location>
    <ligand>
        <name>Mg(2+)</name>
        <dbReference type="ChEBI" id="CHEBI:18420"/>
        <label>1</label>
        <note>catalytic</note>
    </ligand>
</feature>
<feature type="binding site" evidence="8">
    <location>
        <position position="87"/>
    </location>
    <ligand>
        <name>Mg(2+)</name>
        <dbReference type="ChEBI" id="CHEBI:18420"/>
        <label>1</label>
        <note>catalytic</note>
    </ligand>
</feature>
<dbReference type="GO" id="GO:0006020">
    <property type="term" value="P:inositol metabolic process"/>
    <property type="evidence" value="ECO:0007669"/>
    <property type="project" value="TreeGrafter"/>
</dbReference>
<dbReference type="KEGG" id="bcib:IM45_009"/>
<dbReference type="InterPro" id="IPR022337">
    <property type="entry name" value="Inositol_monophosphatase_SuhB"/>
</dbReference>
<proteinExistence type="inferred from homology"/>
<dbReference type="CDD" id="cd01639">
    <property type="entry name" value="IMPase"/>
    <property type="match status" value="1"/>
</dbReference>
<dbReference type="GO" id="GO:0046872">
    <property type="term" value="F:metal ion binding"/>
    <property type="evidence" value="ECO:0007669"/>
    <property type="project" value="UniProtKB-KW"/>
</dbReference>
<dbReference type="eggNOG" id="COG0483">
    <property type="taxonomic scope" value="Bacteria"/>
</dbReference>
<evidence type="ECO:0000256" key="8">
    <source>
        <dbReference type="PIRSR" id="PIRSR600760-2"/>
    </source>
</evidence>
<dbReference type="GO" id="GO:0007165">
    <property type="term" value="P:signal transduction"/>
    <property type="evidence" value="ECO:0007669"/>
    <property type="project" value="TreeGrafter"/>
</dbReference>
<protein>
    <recommendedName>
        <fullName evidence="9">Inositol-1-monophosphatase</fullName>
        <ecNumber evidence="9">3.1.3.25</ecNumber>
    </recommendedName>
</protein>
<name>A0A088N0P3_9GAMM</name>
<accession>A0A088N0P3</accession>
<dbReference type="Proteomes" id="UP000067325">
    <property type="component" value="Chromosome"/>
</dbReference>
<keyword evidence="6" id="KW-0804">Transcription</keyword>
<dbReference type="GO" id="GO:0031564">
    <property type="term" value="P:transcription antitermination"/>
    <property type="evidence" value="ECO:0007669"/>
    <property type="project" value="UniProtKB-KW"/>
</dbReference>
<gene>
    <name evidence="10" type="ORF">IM45_009</name>
</gene>
<comment type="catalytic activity">
    <reaction evidence="1 9">
        <text>a myo-inositol phosphate + H2O = myo-inositol + phosphate</text>
        <dbReference type="Rhea" id="RHEA:24056"/>
        <dbReference type="ChEBI" id="CHEBI:15377"/>
        <dbReference type="ChEBI" id="CHEBI:17268"/>
        <dbReference type="ChEBI" id="CHEBI:43474"/>
        <dbReference type="ChEBI" id="CHEBI:84139"/>
        <dbReference type="EC" id="3.1.3.25"/>
    </reaction>
</comment>
<dbReference type="RefSeq" id="WP_038497669.1">
    <property type="nucleotide sequence ID" value="NZ_CP008985.1"/>
</dbReference>
<dbReference type="NCBIfam" id="NF008027">
    <property type="entry name" value="PRK10757.1"/>
    <property type="match status" value="1"/>
</dbReference>
<keyword evidence="5 9" id="KW-0378">Hydrolase</keyword>
<dbReference type="PANTHER" id="PTHR20854">
    <property type="entry name" value="INOSITOL MONOPHOSPHATASE"/>
    <property type="match status" value="1"/>
</dbReference>
<dbReference type="AlphaFoldDB" id="A0A088N0P3"/>
<dbReference type="InterPro" id="IPR033942">
    <property type="entry name" value="IMPase"/>
</dbReference>
<dbReference type="InterPro" id="IPR000760">
    <property type="entry name" value="Inositol_monophosphatase-like"/>
</dbReference>
<evidence type="ECO:0000313" key="10">
    <source>
        <dbReference type="EMBL" id="AIN46891.1"/>
    </source>
</evidence>
<keyword evidence="6" id="KW-0805">Transcription regulation</keyword>
<keyword evidence="4 8" id="KW-0479">Metal-binding</keyword>
<dbReference type="PRINTS" id="PR01959">
    <property type="entry name" value="SBIMPHPHTASE"/>
</dbReference>
<comment type="similarity">
    <text evidence="3 9">Belongs to the inositol monophosphatase superfamily.</text>
</comment>
<dbReference type="Gene3D" id="3.40.190.80">
    <property type="match status" value="1"/>
</dbReference>
<evidence type="ECO:0000256" key="6">
    <source>
        <dbReference type="ARBA" id="ARBA00022814"/>
    </source>
</evidence>
<dbReference type="Gene3D" id="3.30.540.10">
    <property type="entry name" value="Fructose-1,6-Bisphosphatase, subunit A, domain 1"/>
    <property type="match status" value="1"/>
</dbReference>
<evidence type="ECO:0000313" key="11">
    <source>
        <dbReference type="Proteomes" id="UP000067325"/>
    </source>
</evidence>
<dbReference type="EC" id="3.1.3.25" evidence="9"/>
<dbReference type="GO" id="GO:0008934">
    <property type="term" value="F:inositol monophosphate 1-phosphatase activity"/>
    <property type="evidence" value="ECO:0007669"/>
    <property type="project" value="InterPro"/>
</dbReference>
<dbReference type="PRINTS" id="PR00377">
    <property type="entry name" value="IMPHPHTASES"/>
</dbReference>
<evidence type="ECO:0000256" key="2">
    <source>
        <dbReference type="ARBA" id="ARBA00001946"/>
    </source>
</evidence>
<evidence type="ECO:0000256" key="5">
    <source>
        <dbReference type="ARBA" id="ARBA00022801"/>
    </source>
</evidence>
<evidence type="ECO:0000256" key="3">
    <source>
        <dbReference type="ARBA" id="ARBA00009759"/>
    </source>
</evidence>
<dbReference type="SUPFAM" id="SSF56655">
    <property type="entry name" value="Carbohydrate phosphatase"/>
    <property type="match status" value="1"/>
</dbReference>
<dbReference type="OrthoDB" id="9785695at2"/>
<comment type="cofactor">
    <cofactor evidence="2 8 9">
        <name>Mg(2+)</name>
        <dbReference type="ChEBI" id="CHEBI:18420"/>
    </cofactor>
</comment>
<keyword evidence="6" id="KW-0889">Transcription antitermination</keyword>
<dbReference type="FunFam" id="3.30.540.10:FF:000003">
    <property type="entry name" value="Inositol-1-monophosphatase"/>
    <property type="match status" value="1"/>
</dbReference>